<sequence length="47" mass="5884">MEIFNQKWVYRLTVGNHFINTTVHRIWLNFIRILFSKKQYLFGKIIR</sequence>
<gene>
    <name evidence="1" type="ORF">PL9631_760003</name>
</gene>
<comment type="caution">
    <text evidence="1">The sequence shown here is derived from an EMBL/GenBank/DDBJ whole genome shotgun (WGS) entry which is preliminary data.</text>
</comment>
<organism evidence="1 2">
    <name type="scientific">Planktothrix paucivesiculata PCC 9631</name>
    <dbReference type="NCBI Taxonomy" id="671071"/>
    <lineage>
        <taxon>Bacteria</taxon>
        <taxon>Bacillati</taxon>
        <taxon>Cyanobacteriota</taxon>
        <taxon>Cyanophyceae</taxon>
        <taxon>Oscillatoriophycideae</taxon>
        <taxon>Oscillatoriales</taxon>
        <taxon>Microcoleaceae</taxon>
        <taxon>Planktothrix</taxon>
    </lineage>
</organism>
<accession>A0A7Z9E2P0</accession>
<reference evidence="1" key="1">
    <citation type="submission" date="2019-10" db="EMBL/GenBank/DDBJ databases">
        <authorList>
            <consortium name="Genoscope - CEA"/>
            <person name="William W."/>
        </authorList>
    </citation>
    <scope>NUCLEOTIDE SEQUENCE [LARGE SCALE GENOMIC DNA]</scope>
    <source>
        <strain evidence="1">BBR_PRJEB10994</strain>
    </source>
</reference>
<dbReference type="EMBL" id="CZCS02000219">
    <property type="protein sequence ID" value="VXD23725.1"/>
    <property type="molecule type" value="Genomic_DNA"/>
</dbReference>
<protein>
    <submittedName>
        <fullName evidence="1">Uncharacterized protein</fullName>
    </submittedName>
</protein>
<dbReference type="Proteomes" id="UP000182190">
    <property type="component" value="Unassembled WGS sequence"/>
</dbReference>
<proteinExistence type="predicted"/>
<dbReference type="AlphaFoldDB" id="A0A7Z9E2P0"/>
<evidence type="ECO:0000313" key="2">
    <source>
        <dbReference type="Proteomes" id="UP000182190"/>
    </source>
</evidence>
<keyword evidence="2" id="KW-1185">Reference proteome</keyword>
<name>A0A7Z9E2P0_9CYAN</name>
<evidence type="ECO:0000313" key="1">
    <source>
        <dbReference type="EMBL" id="VXD23725.1"/>
    </source>
</evidence>